<comment type="caution">
    <text evidence="1">The sequence shown here is derived from an EMBL/GenBank/DDBJ whole genome shotgun (WGS) entry which is preliminary data.</text>
</comment>
<accession>A0A941E3Y7</accession>
<dbReference type="RefSeq" id="WP_212515862.1">
    <property type="nucleotide sequence ID" value="NZ_JAGSOH010000001.1"/>
</dbReference>
<dbReference type="AlphaFoldDB" id="A0A941E3Y7"/>
<proteinExistence type="predicted"/>
<organism evidence="1 2">
    <name type="scientific">Actinospica acidithermotolerans</name>
    <dbReference type="NCBI Taxonomy" id="2828514"/>
    <lineage>
        <taxon>Bacteria</taxon>
        <taxon>Bacillati</taxon>
        <taxon>Actinomycetota</taxon>
        <taxon>Actinomycetes</taxon>
        <taxon>Catenulisporales</taxon>
        <taxon>Actinospicaceae</taxon>
        <taxon>Actinospica</taxon>
    </lineage>
</organism>
<dbReference type="Proteomes" id="UP000676325">
    <property type="component" value="Unassembled WGS sequence"/>
</dbReference>
<sequence>MGADVSLIRVHRSGSNPSRWRQEHLEVVLDPSDLFAELCSGCGLPMLERIDPYGSLVLSSAEMDQFVTELSVLRQREKARFSGALLEGIEQLARRCSAESDLQLRIDGD</sequence>
<evidence type="ECO:0000313" key="1">
    <source>
        <dbReference type="EMBL" id="MBR7824706.1"/>
    </source>
</evidence>
<evidence type="ECO:0000313" key="2">
    <source>
        <dbReference type="Proteomes" id="UP000676325"/>
    </source>
</evidence>
<dbReference type="EMBL" id="JAGSOH010000001">
    <property type="protein sequence ID" value="MBR7824706.1"/>
    <property type="molecule type" value="Genomic_DNA"/>
</dbReference>
<name>A0A941E3Y7_9ACTN</name>
<keyword evidence="2" id="KW-1185">Reference proteome</keyword>
<gene>
    <name evidence="1" type="ORF">KDK95_00175</name>
</gene>
<protein>
    <submittedName>
        <fullName evidence="1">Uncharacterized protein</fullName>
    </submittedName>
</protein>
<reference evidence="1" key="1">
    <citation type="submission" date="2021-04" db="EMBL/GenBank/DDBJ databases">
        <title>Genome based classification of Actinospica acidithermotolerans sp. nov., an actinobacterium isolated from an Indonesian hot spring.</title>
        <authorList>
            <person name="Kusuma A.B."/>
            <person name="Putra K.E."/>
            <person name="Nafisah S."/>
            <person name="Loh J."/>
            <person name="Nouioui I."/>
            <person name="Goodfellow M."/>
        </authorList>
    </citation>
    <scope>NUCLEOTIDE SEQUENCE</scope>
    <source>
        <strain evidence="1">MGRD01-02</strain>
    </source>
</reference>